<dbReference type="SUPFAM" id="SSF103481">
    <property type="entry name" value="Multidrug resistance efflux transporter EmrE"/>
    <property type="match status" value="2"/>
</dbReference>
<feature type="transmembrane region" description="Helical" evidence="7">
    <location>
        <begin position="68"/>
        <end position="89"/>
    </location>
</feature>
<keyword evidence="6 7" id="KW-0472">Membrane</keyword>
<dbReference type="InterPro" id="IPR000620">
    <property type="entry name" value="EamA_dom"/>
</dbReference>
<evidence type="ECO:0000256" key="5">
    <source>
        <dbReference type="ARBA" id="ARBA00022989"/>
    </source>
</evidence>
<feature type="domain" description="EamA" evidence="8">
    <location>
        <begin position="150"/>
        <end position="283"/>
    </location>
</feature>
<dbReference type="Proteomes" id="UP000824001">
    <property type="component" value="Unassembled WGS sequence"/>
</dbReference>
<dbReference type="GO" id="GO:0005886">
    <property type="term" value="C:plasma membrane"/>
    <property type="evidence" value="ECO:0007669"/>
    <property type="project" value="UniProtKB-SubCell"/>
</dbReference>
<organism evidence="9 10">
    <name type="scientific">Candidatus Scatomorpha merdipullorum</name>
    <dbReference type="NCBI Taxonomy" id="2840927"/>
    <lineage>
        <taxon>Bacteria</taxon>
        <taxon>Bacillati</taxon>
        <taxon>Bacillota</taxon>
        <taxon>Clostridia</taxon>
        <taxon>Eubacteriales</taxon>
        <taxon>Candidatus Scatomorpha</taxon>
    </lineage>
</organism>
<dbReference type="InterPro" id="IPR051258">
    <property type="entry name" value="Diverse_Substrate_Transporter"/>
</dbReference>
<feature type="transmembrane region" description="Helical" evidence="7">
    <location>
        <begin position="37"/>
        <end position="56"/>
    </location>
</feature>
<evidence type="ECO:0000256" key="7">
    <source>
        <dbReference type="SAM" id="Phobius"/>
    </source>
</evidence>
<keyword evidence="3" id="KW-1003">Cell membrane</keyword>
<sequence length="301" mass="31084">MAKTLSRRTSELLLAAVIIARSTSLLLLKLGMADMGAFTLMALRFSTAGALMLLCFFRRVRAAGGRTFLKGAAIGAVFFAVISCETATLRLTATSVTSFLENTSVVLVPLLLALWRRKWPERATLLSAGLSLAGVALLTLGSGLEGFGPGEALGLLTALLYACAIITTDRMSHGGGDALVMGIAQVCTIAALAWAAAFVFERPVEIPGSGRDWAIILALAVVCTGFGFTLQPVAQRGTSAERAGMFCALSPLSAGALGAVFLHERLGARGLAGAALILCGIALPNLLAAAKAGRGRRAPHS</sequence>
<feature type="transmembrane region" description="Helical" evidence="7">
    <location>
        <begin position="122"/>
        <end position="141"/>
    </location>
</feature>
<evidence type="ECO:0000259" key="8">
    <source>
        <dbReference type="Pfam" id="PF00892"/>
    </source>
</evidence>
<evidence type="ECO:0000256" key="1">
    <source>
        <dbReference type="ARBA" id="ARBA00004651"/>
    </source>
</evidence>
<reference evidence="9" key="1">
    <citation type="submission" date="2020-10" db="EMBL/GenBank/DDBJ databases">
        <authorList>
            <person name="Gilroy R."/>
        </authorList>
    </citation>
    <scope>NUCLEOTIDE SEQUENCE</scope>
    <source>
        <strain evidence="9">ChiHjej10B9-9673</strain>
    </source>
</reference>
<dbReference type="AlphaFoldDB" id="A0A9D1JVY4"/>
<feature type="transmembrane region" description="Helical" evidence="7">
    <location>
        <begin position="95"/>
        <end position="115"/>
    </location>
</feature>
<evidence type="ECO:0000256" key="4">
    <source>
        <dbReference type="ARBA" id="ARBA00022692"/>
    </source>
</evidence>
<evidence type="ECO:0000256" key="6">
    <source>
        <dbReference type="ARBA" id="ARBA00023136"/>
    </source>
</evidence>
<keyword evidence="5 7" id="KW-1133">Transmembrane helix</keyword>
<evidence type="ECO:0000256" key="3">
    <source>
        <dbReference type="ARBA" id="ARBA00022475"/>
    </source>
</evidence>
<proteinExistence type="inferred from homology"/>
<reference evidence="9" key="2">
    <citation type="journal article" date="2021" name="PeerJ">
        <title>Extensive microbial diversity within the chicken gut microbiome revealed by metagenomics and culture.</title>
        <authorList>
            <person name="Gilroy R."/>
            <person name="Ravi A."/>
            <person name="Getino M."/>
            <person name="Pursley I."/>
            <person name="Horton D.L."/>
            <person name="Alikhan N.F."/>
            <person name="Baker D."/>
            <person name="Gharbi K."/>
            <person name="Hall N."/>
            <person name="Watson M."/>
            <person name="Adriaenssens E.M."/>
            <person name="Foster-Nyarko E."/>
            <person name="Jarju S."/>
            <person name="Secka A."/>
            <person name="Antonio M."/>
            <person name="Oren A."/>
            <person name="Chaudhuri R.R."/>
            <person name="La Ragione R."/>
            <person name="Hildebrand F."/>
            <person name="Pallen M.J."/>
        </authorList>
    </citation>
    <scope>NUCLEOTIDE SEQUENCE</scope>
    <source>
        <strain evidence="9">ChiHjej10B9-9673</strain>
    </source>
</reference>
<evidence type="ECO:0000313" key="9">
    <source>
        <dbReference type="EMBL" id="HIS67672.1"/>
    </source>
</evidence>
<evidence type="ECO:0000256" key="2">
    <source>
        <dbReference type="ARBA" id="ARBA00007362"/>
    </source>
</evidence>
<protein>
    <submittedName>
        <fullName evidence="9">DMT family transporter</fullName>
    </submittedName>
</protein>
<feature type="transmembrane region" description="Helical" evidence="7">
    <location>
        <begin position="243"/>
        <end position="262"/>
    </location>
</feature>
<dbReference type="Gene3D" id="1.10.3730.20">
    <property type="match status" value="1"/>
</dbReference>
<dbReference type="PANTHER" id="PTHR42920:SF5">
    <property type="entry name" value="EAMA DOMAIN-CONTAINING PROTEIN"/>
    <property type="match status" value="1"/>
</dbReference>
<feature type="transmembrane region" description="Helical" evidence="7">
    <location>
        <begin position="12"/>
        <end position="31"/>
    </location>
</feature>
<comment type="similarity">
    <text evidence="2">Belongs to the EamA transporter family.</text>
</comment>
<feature type="transmembrane region" description="Helical" evidence="7">
    <location>
        <begin position="147"/>
        <end position="166"/>
    </location>
</feature>
<comment type="caution">
    <text evidence="9">The sequence shown here is derived from an EMBL/GenBank/DDBJ whole genome shotgun (WGS) entry which is preliminary data.</text>
</comment>
<dbReference type="InterPro" id="IPR037185">
    <property type="entry name" value="EmrE-like"/>
</dbReference>
<feature type="transmembrane region" description="Helical" evidence="7">
    <location>
        <begin position="212"/>
        <end position="231"/>
    </location>
</feature>
<keyword evidence="4 7" id="KW-0812">Transmembrane</keyword>
<accession>A0A9D1JVY4</accession>
<dbReference type="EMBL" id="DVJK01000254">
    <property type="protein sequence ID" value="HIS67672.1"/>
    <property type="molecule type" value="Genomic_DNA"/>
</dbReference>
<name>A0A9D1JVY4_9FIRM</name>
<gene>
    <name evidence="9" type="ORF">IAC18_08900</name>
</gene>
<evidence type="ECO:0000313" key="10">
    <source>
        <dbReference type="Proteomes" id="UP000824001"/>
    </source>
</evidence>
<dbReference type="Pfam" id="PF00892">
    <property type="entry name" value="EamA"/>
    <property type="match status" value="2"/>
</dbReference>
<feature type="transmembrane region" description="Helical" evidence="7">
    <location>
        <begin position="178"/>
        <end position="200"/>
    </location>
</feature>
<dbReference type="PANTHER" id="PTHR42920">
    <property type="entry name" value="OS03G0707200 PROTEIN-RELATED"/>
    <property type="match status" value="1"/>
</dbReference>
<feature type="transmembrane region" description="Helical" evidence="7">
    <location>
        <begin position="268"/>
        <end position="287"/>
    </location>
</feature>
<comment type="subcellular location">
    <subcellularLocation>
        <location evidence="1">Cell membrane</location>
        <topology evidence="1">Multi-pass membrane protein</topology>
    </subcellularLocation>
</comment>
<feature type="domain" description="EamA" evidence="8">
    <location>
        <begin position="12"/>
        <end position="139"/>
    </location>
</feature>